<proteinExistence type="predicted"/>
<dbReference type="Pfam" id="PF04238">
    <property type="entry name" value="DUF420"/>
    <property type="match status" value="1"/>
</dbReference>
<feature type="transmembrane region" description="Helical" evidence="1">
    <location>
        <begin position="12"/>
        <end position="31"/>
    </location>
</feature>
<keyword evidence="3" id="KW-1185">Reference proteome</keyword>
<feature type="transmembrane region" description="Helical" evidence="1">
    <location>
        <begin position="51"/>
        <end position="72"/>
    </location>
</feature>
<reference evidence="2 3" key="1">
    <citation type="submission" date="2020-11" db="EMBL/GenBank/DDBJ databases">
        <title>Carbohydrate-dependent, anaerobic sulfur respiration: A novel catabolism in halophilic archaea.</title>
        <authorList>
            <person name="Sorokin D.Y."/>
            <person name="Messina E."/>
            <person name="Smedile F."/>
            <person name="La Cono V."/>
            <person name="Hallsworth J.E."/>
            <person name="Yakimov M.M."/>
        </authorList>
    </citation>
    <scope>NUCLEOTIDE SEQUENCE [LARGE SCALE GENOMIC DNA]</scope>
    <source>
        <strain evidence="2 3">HSR12-2</strain>
    </source>
</reference>
<dbReference type="EMBL" id="CP064788">
    <property type="protein sequence ID" value="QSG08648.1"/>
    <property type="molecule type" value="Genomic_DNA"/>
</dbReference>
<accession>A0A897N8P8</accession>
<sequence length="202" mass="21431">MAVLTALRRRVRSHTLGVAAAITAVGYALVMNAFEGFVPLFPSIGEPTVRLLSNVIVVINAATLTALLAGVYYIRQRRIERHRAAMVTAVALELGFLVLYLWKVGGGGELYIQASGLFRTAYLLILAVHLICSALSVPLVIYAVLLGLTRTPTELADTAHARVGRVAVGVWSVSLALGIVTSAMLRIAGSELETVGAIVVPL</sequence>
<protein>
    <submittedName>
        <fullName evidence="2">Uncharacterized membrane protein YozB, DUF420 family</fullName>
    </submittedName>
</protein>
<feature type="transmembrane region" description="Helical" evidence="1">
    <location>
        <begin position="122"/>
        <end position="145"/>
    </location>
</feature>
<gene>
    <name evidence="2" type="ORF">HSR122_1250</name>
</gene>
<dbReference type="RefSeq" id="WP_229111883.1">
    <property type="nucleotide sequence ID" value="NZ_CP064788.1"/>
</dbReference>
<dbReference type="InterPro" id="IPR007352">
    <property type="entry name" value="DUF420"/>
</dbReference>
<evidence type="ECO:0000313" key="2">
    <source>
        <dbReference type="EMBL" id="QSG08648.1"/>
    </source>
</evidence>
<name>A0A897N8P8_9EURY</name>
<organism evidence="2 3">
    <name type="scientific">Halapricum desulfuricans</name>
    <dbReference type="NCBI Taxonomy" id="2841257"/>
    <lineage>
        <taxon>Archaea</taxon>
        <taxon>Methanobacteriati</taxon>
        <taxon>Methanobacteriota</taxon>
        <taxon>Stenosarchaea group</taxon>
        <taxon>Halobacteria</taxon>
        <taxon>Halobacteriales</taxon>
        <taxon>Haloarculaceae</taxon>
        <taxon>Halapricum</taxon>
    </lineage>
</organism>
<dbReference type="GeneID" id="68851894"/>
<dbReference type="PANTHER" id="PTHR37692:SF1">
    <property type="entry name" value="DUF420 DOMAIN-CONTAINING PROTEIN"/>
    <property type="match status" value="1"/>
</dbReference>
<keyword evidence="1" id="KW-0812">Transmembrane</keyword>
<dbReference type="Proteomes" id="UP000662973">
    <property type="component" value="Chromosome"/>
</dbReference>
<dbReference type="KEGG" id="hds:HSR122_1250"/>
<evidence type="ECO:0000313" key="3">
    <source>
        <dbReference type="Proteomes" id="UP000662973"/>
    </source>
</evidence>
<dbReference type="AlphaFoldDB" id="A0A897N8P8"/>
<evidence type="ECO:0000256" key="1">
    <source>
        <dbReference type="SAM" id="Phobius"/>
    </source>
</evidence>
<keyword evidence="1" id="KW-0472">Membrane</keyword>
<feature type="transmembrane region" description="Helical" evidence="1">
    <location>
        <begin position="166"/>
        <end position="185"/>
    </location>
</feature>
<dbReference type="PANTHER" id="PTHR37692">
    <property type="entry name" value="HYPOTHETICAL MEMBRANE SPANNING PROTEIN"/>
    <property type="match status" value="1"/>
</dbReference>
<feature type="transmembrane region" description="Helical" evidence="1">
    <location>
        <begin position="84"/>
        <end position="102"/>
    </location>
</feature>
<keyword evidence="1" id="KW-1133">Transmembrane helix</keyword>